<evidence type="ECO:0000256" key="1">
    <source>
        <dbReference type="SAM" id="MobiDB-lite"/>
    </source>
</evidence>
<dbReference type="InterPro" id="IPR040256">
    <property type="entry name" value="At4g02000-like"/>
</dbReference>
<organism evidence="4 5">
    <name type="scientific">Striga hermonthica</name>
    <name type="common">Purple witchweed</name>
    <name type="synonym">Buchnera hermonthica</name>
    <dbReference type="NCBI Taxonomy" id="68872"/>
    <lineage>
        <taxon>Eukaryota</taxon>
        <taxon>Viridiplantae</taxon>
        <taxon>Streptophyta</taxon>
        <taxon>Embryophyta</taxon>
        <taxon>Tracheophyta</taxon>
        <taxon>Spermatophyta</taxon>
        <taxon>Magnoliopsida</taxon>
        <taxon>eudicotyledons</taxon>
        <taxon>Gunneridae</taxon>
        <taxon>Pentapetalae</taxon>
        <taxon>asterids</taxon>
        <taxon>lamiids</taxon>
        <taxon>Lamiales</taxon>
        <taxon>Orobanchaceae</taxon>
        <taxon>Buchnereae</taxon>
        <taxon>Striga</taxon>
    </lineage>
</organism>
<name>A0A9N7P114_STRHE</name>
<dbReference type="Pfam" id="PF14392">
    <property type="entry name" value="zf-CCHC_4"/>
    <property type="match status" value="1"/>
</dbReference>
<dbReference type="PANTHER" id="PTHR31286:SF178">
    <property type="entry name" value="DUF4283 DOMAIN-CONTAINING PROTEIN"/>
    <property type="match status" value="1"/>
</dbReference>
<evidence type="ECO:0008006" key="6">
    <source>
        <dbReference type="Google" id="ProtNLM"/>
    </source>
</evidence>
<dbReference type="PANTHER" id="PTHR31286">
    <property type="entry name" value="GLYCINE-RICH CELL WALL STRUCTURAL PROTEIN 1.8-LIKE"/>
    <property type="match status" value="1"/>
</dbReference>
<protein>
    <recommendedName>
        <fullName evidence="6">CCHC-type domain-containing protein</fullName>
    </recommendedName>
</protein>
<evidence type="ECO:0000313" key="5">
    <source>
        <dbReference type="Proteomes" id="UP001153555"/>
    </source>
</evidence>
<dbReference type="InterPro" id="IPR025836">
    <property type="entry name" value="Zn_knuckle_CX2CX4HX4C"/>
</dbReference>
<keyword evidence="5" id="KW-1185">Reference proteome</keyword>
<comment type="caution">
    <text evidence="4">The sequence shown here is derived from an EMBL/GenBank/DDBJ whole genome shotgun (WGS) entry which is preliminary data.</text>
</comment>
<reference evidence="4" key="1">
    <citation type="submission" date="2019-12" db="EMBL/GenBank/DDBJ databases">
        <authorList>
            <person name="Scholes J."/>
        </authorList>
    </citation>
    <scope>NUCLEOTIDE SEQUENCE</scope>
</reference>
<feature type="domain" description="DUF4283" evidence="2">
    <location>
        <begin position="35"/>
        <end position="113"/>
    </location>
</feature>
<sequence>MEQDIVDQMHRFALSDKESSGIEISDTDAEPGVLECSLSLIGKIVGEKKASIGGLRTMMGMIWKTGRLFSIRVLDHNLFQFLFQSEEDITKVLKGKAWTFDGQYLLLKEWKKDDIDFKAGEMKIALWVQIHNLPLHWLSAEIGIKVGKLFSSVEDVIAPGTGSSNGRFVKILAEIDISEPLPRGTMLKLGQEQHWIALRYENLPLFCFYCGRIRHSERTCDTKKTDVQRNVIKTGQYGDWIRAANGGFGGWRDVRTPSHLGFNSNSESSQMYKQGREEGSPGAEGDGGKSKGSVGEKPVEVEVVADKANPVVISEGPRVVVSTKNVVGNPTNVGPMSVTPMDLDSLKGHRVVEDNLVDVVVQSSHHSSGSTKPKRTFVKVARSKNMEDQTKNKNVVSTLVLSGDHAGVSVLKRKMPVLDSNNNEVLESVFKKQKK</sequence>
<gene>
    <name evidence="4" type="ORF">SHERM_08918</name>
</gene>
<dbReference type="Proteomes" id="UP001153555">
    <property type="component" value="Unassembled WGS sequence"/>
</dbReference>
<feature type="region of interest" description="Disordered" evidence="1">
    <location>
        <begin position="259"/>
        <end position="296"/>
    </location>
</feature>
<accession>A0A9N7P114</accession>
<evidence type="ECO:0000313" key="4">
    <source>
        <dbReference type="EMBL" id="CAA0843064.1"/>
    </source>
</evidence>
<dbReference type="OrthoDB" id="1746909at2759"/>
<evidence type="ECO:0000259" key="2">
    <source>
        <dbReference type="Pfam" id="PF14111"/>
    </source>
</evidence>
<dbReference type="EMBL" id="CACSLK010034598">
    <property type="protein sequence ID" value="CAA0843064.1"/>
    <property type="molecule type" value="Genomic_DNA"/>
</dbReference>
<evidence type="ECO:0000259" key="3">
    <source>
        <dbReference type="Pfam" id="PF14392"/>
    </source>
</evidence>
<feature type="compositionally biased region" description="Polar residues" evidence="1">
    <location>
        <begin position="261"/>
        <end position="272"/>
    </location>
</feature>
<dbReference type="Pfam" id="PF14111">
    <property type="entry name" value="DUF4283"/>
    <property type="match status" value="1"/>
</dbReference>
<dbReference type="AlphaFoldDB" id="A0A9N7P114"/>
<proteinExistence type="predicted"/>
<feature type="domain" description="Zinc knuckle CX2CX4HX4C" evidence="3">
    <location>
        <begin position="175"/>
        <end position="221"/>
    </location>
</feature>
<dbReference type="InterPro" id="IPR025558">
    <property type="entry name" value="DUF4283"/>
</dbReference>